<dbReference type="Proteomes" id="UP000334990">
    <property type="component" value="Unassembled WGS sequence"/>
</dbReference>
<dbReference type="InterPro" id="IPR035952">
    <property type="entry name" value="Rhomboid-like_sf"/>
</dbReference>
<keyword evidence="10" id="KW-1185">Reference proteome</keyword>
<evidence type="ECO:0000313" key="9">
    <source>
        <dbReference type="EMBL" id="GES04431.1"/>
    </source>
</evidence>
<feature type="transmembrane region" description="Helical" evidence="7">
    <location>
        <begin position="213"/>
        <end position="230"/>
    </location>
</feature>
<comment type="subcellular location">
    <subcellularLocation>
        <location evidence="1">Membrane</location>
        <topology evidence="1">Multi-pass membrane protein</topology>
    </subcellularLocation>
</comment>
<keyword evidence="4" id="KW-0378">Hydrolase</keyword>
<feature type="transmembrane region" description="Helical" evidence="7">
    <location>
        <begin position="259"/>
        <end position="279"/>
    </location>
</feature>
<dbReference type="GO" id="GO:0006508">
    <property type="term" value="P:proteolysis"/>
    <property type="evidence" value="ECO:0007669"/>
    <property type="project" value="UniProtKB-KW"/>
</dbReference>
<organism evidence="9 10">
    <name type="scientific">Acrocarpospora corrugata</name>
    <dbReference type="NCBI Taxonomy" id="35763"/>
    <lineage>
        <taxon>Bacteria</taxon>
        <taxon>Bacillati</taxon>
        <taxon>Actinomycetota</taxon>
        <taxon>Actinomycetes</taxon>
        <taxon>Streptosporangiales</taxon>
        <taxon>Streptosporangiaceae</taxon>
        <taxon>Acrocarpospora</taxon>
    </lineage>
</organism>
<accession>A0A5M3WBK1</accession>
<dbReference type="SUPFAM" id="SSF144091">
    <property type="entry name" value="Rhomboid-like"/>
    <property type="match status" value="1"/>
</dbReference>
<dbReference type="Gene3D" id="1.20.1540.10">
    <property type="entry name" value="Rhomboid-like"/>
    <property type="match status" value="1"/>
</dbReference>
<evidence type="ECO:0000259" key="8">
    <source>
        <dbReference type="Pfam" id="PF01694"/>
    </source>
</evidence>
<keyword evidence="5 7" id="KW-1133">Transmembrane helix</keyword>
<keyword evidence="3 7" id="KW-0812">Transmembrane</keyword>
<dbReference type="PANTHER" id="PTHR43731:SF14">
    <property type="entry name" value="PRESENILIN-ASSOCIATED RHOMBOID-LIKE PROTEIN, MITOCHONDRIAL"/>
    <property type="match status" value="1"/>
</dbReference>
<feature type="transmembrane region" description="Helical" evidence="7">
    <location>
        <begin position="81"/>
        <end position="102"/>
    </location>
</feature>
<dbReference type="RefSeq" id="WP_174876229.1">
    <property type="nucleotide sequence ID" value="NZ_BAAABN010000024.1"/>
</dbReference>
<feature type="domain" description="Peptidase S54 rhomboid" evidence="8">
    <location>
        <begin position="115"/>
        <end position="250"/>
    </location>
</feature>
<proteinExistence type="inferred from homology"/>
<keyword evidence="9" id="KW-0645">Protease</keyword>
<dbReference type="GO" id="GO:0016020">
    <property type="term" value="C:membrane"/>
    <property type="evidence" value="ECO:0007669"/>
    <property type="project" value="UniProtKB-SubCell"/>
</dbReference>
<gene>
    <name evidence="9" type="ORF">Acor_64990</name>
</gene>
<evidence type="ECO:0000313" key="10">
    <source>
        <dbReference type="Proteomes" id="UP000334990"/>
    </source>
</evidence>
<evidence type="ECO:0000256" key="2">
    <source>
        <dbReference type="ARBA" id="ARBA00009045"/>
    </source>
</evidence>
<feature type="transmembrane region" description="Helical" evidence="7">
    <location>
        <begin position="186"/>
        <end position="206"/>
    </location>
</feature>
<evidence type="ECO:0000256" key="6">
    <source>
        <dbReference type="ARBA" id="ARBA00023136"/>
    </source>
</evidence>
<name>A0A5M3WBK1_9ACTN</name>
<evidence type="ECO:0000256" key="7">
    <source>
        <dbReference type="SAM" id="Phobius"/>
    </source>
</evidence>
<keyword evidence="6 7" id="KW-0472">Membrane</keyword>
<dbReference type="InterPro" id="IPR050925">
    <property type="entry name" value="Rhomboid_protease_S54"/>
</dbReference>
<evidence type="ECO:0000256" key="4">
    <source>
        <dbReference type="ARBA" id="ARBA00022801"/>
    </source>
</evidence>
<protein>
    <submittedName>
        <fullName evidence="9">Rhomboid family intramembrane serine protease</fullName>
    </submittedName>
</protein>
<comment type="caution">
    <text evidence="9">The sequence shown here is derived from an EMBL/GenBank/DDBJ whole genome shotgun (WGS) entry which is preliminary data.</text>
</comment>
<dbReference type="Pfam" id="PF01694">
    <property type="entry name" value="Rhomboid"/>
    <property type="match status" value="1"/>
</dbReference>
<dbReference type="GO" id="GO:0004252">
    <property type="term" value="F:serine-type endopeptidase activity"/>
    <property type="evidence" value="ECO:0007669"/>
    <property type="project" value="InterPro"/>
</dbReference>
<dbReference type="InterPro" id="IPR022764">
    <property type="entry name" value="Peptidase_S54_rhomboid_dom"/>
</dbReference>
<evidence type="ECO:0000256" key="1">
    <source>
        <dbReference type="ARBA" id="ARBA00004141"/>
    </source>
</evidence>
<comment type="similarity">
    <text evidence="2">Belongs to the peptidase S54 family.</text>
</comment>
<sequence length="294" mass="31646">MTIHPPSMQPGAEAVPSCYRHPERETYVRCQRCERPICPDCMRDAAVGFQCVECVRDGNKGVRQAKSLFGGGAVTVPRVTWTLLVINVVAYFGEIVLGGAFVSRFNTAPGAIEMGEWWRLITGAFLHLRPTGAFAITHILFNMWALYAIGPELERRLGHLRFAALYLLSALGGSVAVFLFSVYPSVGASGAIYGLFGALFVVSRRLGYDARGVLWLIGINVVLTFAIPGISWQGHLGGLVIGVLVSAIFAYAPEQNRSAIQLVGAVAVLAALVLTVLLADPYALIAELQRLNGG</sequence>
<reference evidence="9 10" key="1">
    <citation type="submission" date="2019-10" db="EMBL/GenBank/DDBJ databases">
        <title>Whole genome shotgun sequence of Acrocarpospora corrugata NBRC 13972.</title>
        <authorList>
            <person name="Ichikawa N."/>
            <person name="Kimura A."/>
            <person name="Kitahashi Y."/>
            <person name="Komaki H."/>
            <person name="Oguchi A."/>
        </authorList>
    </citation>
    <scope>NUCLEOTIDE SEQUENCE [LARGE SCALE GENOMIC DNA]</scope>
    <source>
        <strain evidence="9 10">NBRC 13972</strain>
    </source>
</reference>
<evidence type="ECO:0000256" key="5">
    <source>
        <dbReference type="ARBA" id="ARBA00022989"/>
    </source>
</evidence>
<dbReference type="EMBL" id="BLAD01000081">
    <property type="protein sequence ID" value="GES04431.1"/>
    <property type="molecule type" value="Genomic_DNA"/>
</dbReference>
<feature type="transmembrane region" description="Helical" evidence="7">
    <location>
        <begin position="236"/>
        <end position="252"/>
    </location>
</feature>
<feature type="transmembrane region" description="Helical" evidence="7">
    <location>
        <begin position="132"/>
        <end position="150"/>
    </location>
</feature>
<dbReference type="AlphaFoldDB" id="A0A5M3WBK1"/>
<dbReference type="PANTHER" id="PTHR43731">
    <property type="entry name" value="RHOMBOID PROTEASE"/>
    <property type="match status" value="1"/>
</dbReference>
<feature type="transmembrane region" description="Helical" evidence="7">
    <location>
        <begin position="162"/>
        <end position="180"/>
    </location>
</feature>
<evidence type="ECO:0000256" key="3">
    <source>
        <dbReference type="ARBA" id="ARBA00022692"/>
    </source>
</evidence>